<evidence type="ECO:0000313" key="9">
    <source>
        <dbReference type="EMBL" id="SHG69778.1"/>
    </source>
</evidence>
<keyword evidence="10" id="KW-1185">Reference proteome</keyword>
<evidence type="ECO:0000259" key="8">
    <source>
        <dbReference type="Pfam" id="PF19053"/>
    </source>
</evidence>
<proteinExistence type="inferred from homology"/>
<evidence type="ECO:0000256" key="6">
    <source>
        <dbReference type="ARBA" id="ARBA00023136"/>
    </source>
</evidence>
<protein>
    <submittedName>
        <fullName evidence="9">Type VII secretion integral membrane protein EccD</fullName>
    </submittedName>
</protein>
<evidence type="ECO:0000313" key="10">
    <source>
        <dbReference type="Proteomes" id="UP000186132"/>
    </source>
</evidence>
<dbReference type="Proteomes" id="UP000186132">
    <property type="component" value="Unassembled WGS sequence"/>
</dbReference>
<dbReference type="RefSeq" id="WP_084181004.1">
    <property type="nucleotide sequence ID" value="NZ_FQVU01000003.1"/>
</dbReference>
<feature type="transmembrane region" description="Helical" evidence="7">
    <location>
        <begin position="347"/>
        <end position="365"/>
    </location>
</feature>
<dbReference type="Pfam" id="PF08817">
    <property type="entry name" value="YukD"/>
    <property type="match status" value="1"/>
</dbReference>
<dbReference type="OrthoDB" id="4775372at2"/>
<dbReference type="GO" id="GO:0005886">
    <property type="term" value="C:plasma membrane"/>
    <property type="evidence" value="ECO:0007669"/>
    <property type="project" value="UniProtKB-SubCell"/>
</dbReference>
<feature type="transmembrane region" description="Helical" evidence="7">
    <location>
        <begin position="209"/>
        <end position="228"/>
    </location>
</feature>
<feature type="transmembrane region" description="Helical" evidence="7">
    <location>
        <begin position="149"/>
        <end position="168"/>
    </location>
</feature>
<evidence type="ECO:0000256" key="3">
    <source>
        <dbReference type="ARBA" id="ARBA00022475"/>
    </source>
</evidence>
<evidence type="ECO:0000256" key="7">
    <source>
        <dbReference type="SAM" id="Phobius"/>
    </source>
</evidence>
<feature type="transmembrane region" description="Helical" evidence="7">
    <location>
        <begin position="439"/>
        <end position="458"/>
    </location>
</feature>
<feature type="transmembrane region" description="Helical" evidence="7">
    <location>
        <begin position="397"/>
        <end position="418"/>
    </location>
</feature>
<dbReference type="STRING" id="1206085.SAMN05443575_2574"/>
<evidence type="ECO:0000256" key="2">
    <source>
        <dbReference type="ARBA" id="ARBA00006162"/>
    </source>
</evidence>
<accession>A0A1M5LXL6</accession>
<keyword evidence="6 7" id="KW-0472">Membrane</keyword>
<comment type="subcellular location">
    <subcellularLocation>
        <location evidence="1">Cell membrane</location>
        <topology evidence="1">Multi-pass membrane protein</topology>
    </subcellularLocation>
</comment>
<feature type="transmembrane region" description="Helical" evidence="7">
    <location>
        <begin position="235"/>
        <end position="254"/>
    </location>
</feature>
<evidence type="ECO:0000256" key="4">
    <source>
        <dbReference type="ARBA" id="ARBA00022692"/>
    </source>
</evidence>
<dbReference type="AlphaFoldDB" id="A0A1M5LXL6"/>
<dbReference type="EMBL" id="FQVU01000003">
    <property type="protein sequence ID" value="SHG69778.1"/>
    <property type="molecule type" value="Genomic_DNA"/>
</dbReference>
<feature type="domain" description="EccD-like transmembrane" evidence="8">
    <location>
        <begin position="122"/>
        <end position="461"/>
    </location>
</feature>
<feature type="transmembrane region" description="Helical" evidence="7">
    <location>
        <begin position="321"/>
        <end position="341"/>
    </location>
</feature>
<keyword evidence="5 7" id="KW-1133">Transmembrane helix</keyword>
<sequence length="464" mass="46514">MSASVVANSTRLTIISSTLRVDLAVPMQLSVAELLTIVVSSLGRETADLGATEGGWILQRAGEAPLDPATSLAACGVRDGDVLHLRTRATHLPEVAFDDVLDAVATGVLTRTARWAPEYTLRAAATLAGALLVFALVVLLAIGPDWVPSLAGAAATSVLLLLTAVAIARVYRRRVPALAAGGFAVAFAAVAGATGVGDDHALADFGAPQVLVGVSAAALAATVLLAVIGAGVAGLVAVITVALLTAIGTTIATVTTLSGAATAAVVATAALAISPFLPMLSFRLSRLPLPSIPQDAGDLRRDTGTVDSGQILSQAVRADQFLTGLVAGTAVAIAGAAVLVADEGVSERVLAVVLGLVLLLRARLFSGRAQRVALLATGAIALLAVLVTATADAHGTVRVLAFVAPAVVVALALFGCAVTLPGRRYSPPLSRTADIVESLLVLSVIPLALAVMGVYGAARGLPTP</sequence>
<evidence type="ECO:0000256" key="1">
    <source>
        <dbReference type="ARBA" id="ARBA00004651"/>
    </source>
</evidence>
<evidence type="ECO:0000256" key="5">
    <source>
        <dbReference type="ARBA" id="ARBA00022989"/>
    </source>
</evidence>
<keyword evidence="4 7" id="KW-0812">Transmembrane</keyword>
<feature type="transmembrane region" description="Helical" evidence="7">
    <location>
        <begin position="260"/>
        <end position="280"/>
    </location>
</feature>
<organism evidence="9 10">
    <name type="scientific">Jatrophihabitans endophyticus</name>
    <dbReference type="NCBI Taxonomy" id="1206085"/>
    <lineage>
        <taxon>Bacteria</taxon>
        <taxon>Bacillati</taxon>
        <taxon>Actinomycetota</taxon>
        <taxon>Actinomycetes</taxon>
        <taxon>Jatrophihabitantales</taxon>
        <taxon>Jatrophihabitantaceae</taxon>
        <taxon>Jatrophihabitans</taxon>
    </lineage>
</organism>
<comment type="similarity">
    <text evidence="2">Belongs to the EccD/Snm4 family.</text>
</comment>
<dbReference type="InterPro" id="IPR006707">
    <property type="entry name" value="T7SS_EccD"/>
</dbReference>
<feature type="transmembrane region" description="Helical" evidence="7">
    <location>
        <begin position="175"/>
        <end position="197"/>
    </location>
</feature>
<reference evidence="9 10" key="1">
    <citation type="submission" date="2016-11" db="EMBL/GenBank/DDBJ databases">
        <authorList>
            <person name="Jaros S."/>
            <person name="Januszkiewicz K."/>
            <person name="Wedrychowicz H."/>
        </authorList>
    </citation>
    <scope>NUCLEOTIDE SEQUENCE [LARGE SCALE GENOMIC DNA]</scope>
    <source>
        <strain evidence="9 10">DSM 45627</strain>
    </source>
</reference>
<dbReference type="PIRSF" id="PIRSF017804">
    <property type="entry name" value="Secretion_EccD1"/>
    <property type="match status" value="1"/>
</dbReference>
<dbReference type="Gene3D" id="3.10.20.90">
    <property type="entry name" value="Phosphatidylinositol 3-kinase Catalytic Subunit, Chain A, domain 1"/>
    <property type="match status" value="1"/>
</dbReference>
<feature type="transmembrane region" description="Helical" evidence="7">
    <location>
        <begin position="372"/>
        <end position="391"/>
    </location>
</feature>
<dbReference type="NCBIfam" id="TIGR03920">
    <property type="entry name" value="T7SS_EccD"/>
    <property type="match status" value="1"/>
</dbReference>
<gene>
    <name evidence="9" type="ORF">SAMN05443575_2574</name>
</gene>
<dbReference type="Pfam" id="PF19053">
    <property type="entry name" value="EccD"/>
    <property type="match status" value="1"/>
</dbReference>
<dbReference type="InterPro" id="IPR044049">
    <property type="entry name" value="EccD_transm"/>
</dbReference>
<dbReference type="InterPro" id="IPR024962">
    <property type="entry name" value="YukD-like"/>
</dbReference>
<feature type="transmembrane region" description="Helical" evidence="7">
    <location>
        <begin position="119"/>
        <end position="143"/>
    </location>
</feature>
<keyword evidence="3" id="KW-1003">Cell membrane</keyword>
<name>A0A1M5LXL6_9ACTN</name>